<dbReference type="InterPro" id="IPR009061">
    <property type="entry name" value="DNA-bd_dom_put_sf"/>
</dbReference>
<dbReference type="AlphaFoldDB" id="A0A2Z4MF44"/>
<dbReference type="PROSITE" id="PS00552">
    <property type="entry name" value="HTH_MERR_1"/>
    <property type="match status" value="1"/>
</dbReference>
<evidence type="ECO:0000256" key="1">
    <source>
        <dbReference type="ARBA" id="ARBA00023125"/>
    </source>
</evidence>
<dbReference type="SUPFAM" id="SSF46955">
    <property type="entry name" value="Putative DNA-binding domain"/>
    <property type="match status" value="1"/>
</dbReference>
<gene>
    <name evidence="3" type="ORF">AB432_008525</name>
</gene>
<dbReference type="GO" id="GO:0003700">
    <property type="term" value="F:DNA-binding transcription factor activity"/>
    <property type="evidence" value="ECO:0007669"/>
    <property type="project" value="InterPro"/>
</dbReference>
<feature type="domain" description="HTH merR-type" evidence="2">
    <location>
        <begin position="11"/>
        <end position="79"/>
    </location>
</feature>
<accession>A0A2Z4MF44</accession>
<protein>
    <submittedName>
        <fullName evidence="3">MerR family transcriptional regulator</fullName>
    </submittedName>
</protein>
<keyword evidence="1" id="KW-0238">DNA-binding</keyword>
<evidence type="ECO:0000313" key="4">
    <source>
        <dbReference type="Proteomes" id="UP000036061"/>
    </source>
</evidence>
<dbReference type="Pfam" id="PF13411">
    <property type="entry name" value="MerR_1"/>
    <property type="match status" value="1"/>
</dbReference>
<dbReference type="PANTHER" id="PTHR30204">
    <property type="entry name" value="REDOX-CYCLING DRUG-SENSING TRANSCRIPTIONAL ACTIVATOR SOXR"/>
    <property type="match status" value="1"/>
</dbReference>
<proteinExistence type="predicted"/>
<dbReference type="InterPro" id="IPR000551">
    <property type="entry name" value="MerR-type_HTH_dom"/>
</dbReference>
<evidence type="ECO:0000313" key="3">
    <source>
        <dbReference type="EMBL" id="AWX55078.1"/>
    </source>
</evidence>
<dbReference type="RefSeq" id="WP_007728588.1">
    <property type="nucleotide sequence ID" value="NZ_CP030117.1"/>
</dbReference>
<dbReference type="PROSITE" id="PS50937">
    <property type="entry name" value="HTH_MERR_2"/>
    <property type="match status" value="1"/>
</dbReference>
<sequence length="138" mass="16746">MSREGIQKEESWTISDLAQQLDVSTRTIRYYEELGLIFPSRTEKGSRHYNRKDRARLRLILRGKRFGFSLDQIREMIELFDEDRTGRAQLMRTIEYGNQKLAEIDEKIMELRQLREDILVYKQNFEQKLLEENEEEKR</sequence>
<dbReference type="PANTHER" id="PTHR30204:SF58">
    <property type="entry name" value="HTH-TYPE TRANSCRIPTIONAL REGULATOR YFMP"/>
    <property type="match status" value="1"/>
</dbReference>
<dbReference type="GO" id="GO:0003677">
    <property type="term" value="F:DNA binding"/>
    <property type="evidence" value="ECO:0007669"/>
    <property type="project" value="UniProtKB-KW"/>
</dbReference>
<dbReference type="Proteomes" id="UP000036061">
    <property type="component" value="Chromosome"/>
</dbReference>
<dbReference type="CDD" id="cd04776">
    <property type="entry name" value="HTH_GnyR"/>
    <property type="match status" value="1"/>
</dbReference>
<organism evidence="3 4">
    <name type="scientific">Brevibacillus brevis</name>
    <name type="common">Bacillus brevis</name>
    <dbReference type="NCBI Taxonomy" id="1393"/>
    <lineage>
        <taxon>Bacteria</taxon>
        <taxon>Bacillati</taxon>
        <taxon>Bacillota</taxon>
        <taxon>Bacilli</taxon>
        <taxon>Bacillales</taxon>
        <taxon>Paenibacillaceae</taxon>
        <taxon>Brevibacillus</taxon>
    </lineage>
</organism>
<dbReference type="SMART" id="SM00422">
    <property type="entry name" value="HTH_MERR"/>
    <property type="match status" value="1"/>
</dbReference>
<reference evidence="3 4" key="1">
    <citation type="journal article" date="2015" name="Genome Announc.">
        <title>Draft Genome Sequence of Brevibacillus brevis DZQ7, a Plant Growth-Promoting Rhizobacterium with Broad-Spectrum Antimicrobial Activity.</title>
        <authorList>
            <person name="Hou Q."/>
            <person name="Wang C."/>
            <person name="Hou X."/>
            <person name="Xia Z."/>
            <person name="Ye J."/>
            <person name="Liu K."/>
            <person name="Liu H."/>
            <person name="Wang J."/>
            <person name="Guo H."/>
            <person name="Yu X."/>
            <person name="Yang Y."/>
            <person name="Du B."/>
            <person name="Ding Y."/>
        </authorList>
    </citation>
    <scope>NUCLEOTIDE SEQUENCE [LARGE SCALE GENOMIC DNA]</scope>
    <source>
        <strain evidence="3 4">DZQ7</strain>
    </source>
</reference>
<name>A0A2Z4MF44_BREBE</name>
<evidence type="ECO:0000259" key="2">
    <source>
        <dbReference type="PROSITE" id="PS50937"/>
    </source>
</evidence>
<dbReference type="EMBL" id="CP030117">
    <property type="protein sequence ID" value="AWX55078.1"/>
    <property type="molecule type" value="Genomic_DNA"/>
</dbReference>
<dbReference type="Gene3D" id="1.10.1660.10">
    <property type="match status" value="1"/>
</dbReference>
<dbReference type="InterPro" id="IPR047057">
    <property type="entry name" value="MerR_fam"/>
</dbReference>
<dbReference type="PRINTS" id="PR00040">
    <property type="entry name" value="HTHMERR"/>
</dbReference>